<reference evidence="12 13" key="1">
    <citation type="submission" date="2020-04" db="EMBL/GenBank/DDBJ databases">
        <authorList>
            <person name="De Canck E."/>
        </authorList>
    </citation>
    <scope>NUCLEOTIDE SEQUENCE [LARGE SCALE GENOMIC DNA]</scope>
    <source>
        <strain evidence="12 13">LMG 29739</strain>
    </source>
</reference>
<comment type="subcellular location">
    <subcellularLocation>
        <location evidence="1">Cell membrane</location>
        <topology evidence="1">Multi-pass membrane protein</topology>
    </subcellularLocation>
</comment>
<dbReference type="AlphaFoldDB" id="A0A6J5E571"/>
<dbReference type="PROSITE" id="PS50883">
    <property type="entry name" value="EAL"/>
    <property type="match status" value="1"/>
</dbReference>
<keyword evidence="6 12" id="KW-0378">Hydrolase</keyword>
<dbReference type="Pfam" id="PF00563">
    <property type="entry name" value="EAL"/>
    <property type="match status" value="1"/>
</dbReference>
<dbReference type="GO" id="GO:0005886">
    <property type="term" value="C:plasma membrane"/>
    <property type="evidence" value="ECO:0007669"/>
    <property type="project" value="UniProtKB-SubCell"/>
</dbReference>
<organism evidence="12 13">
    <name type="scientific">Paraburkholderia solisilvae</name>
    <dbReference type="NCBI Taxonomy" id="624376"/>
    <lineage>
        <taxon>Bacteria</taxon>
        <taxon>Pseudomonadati</taxon>
        <taxon>Pseudomonadota</taxon>
        <taxon>Betaproteobacteria</taxon>
        <taxon>Burkholderiales</taxon>
        <taxon>Burkholderiaceae</taxon>
        <taxon>Paraburkholderia</taxon>
    </lineage>
</organism>
<dbReference type="EC" id="3.1.4.52" evidence="2"/>
<dbReference type="InterPro" id="IPR035919">
    <property type="entry name" value="EAL_sf"/>
</dbReference>
<comment type="catalytic activity">
    <reaction evidence="9">
        <text>3',3'-c-di-GMP + H2O = 5'-phosphoguanylyl(3'-&gt;5')guanosine + H(+)</text>
        <dbReference type="Rhea" id="RHEA:24902"/>
        <dbReference type="ChEBI" id="CHEBI:15377"/>
        <dbReference type="ChEBI" id="CHEBI:15378"/>
        <dbReference type="ChEBI" id="CHEBI:58754"/>
        <dbReference type="ChEBI" id="CHEBI:58805"/>
        <dbReference type="EC" id="3.1.4.52"/>
    </reaction>
</comment>
<sequence length="531" mass="57660">MSRLSVTSAYIALTCVATLAPVLTSVYAARENALARAQRDLQQFAGNAIIRSELVSYQAFTAVADIERIPGDKCSAEHADALRRIAFSYRYVQDAGAYGGGIYRCSALLEDVAIQRRALPEPDWRSADGFLVWFHQKVPLDVARETLVIGRNGSYVSVDPQSYVDVIDPAGRPIAVVNVDAGKVFAVSSGGDADEMLDAWRRAGKVDNTDWLYAVAHSSTRPLGVVVKSHRPRIFGEWSTLLAGWLSAGIVVGATLGWLSLRLLSHERSLPARLERAIRRGQIDVHYQPVIRLRDRVCIGVEALARWRLDGRMIAPDQFVPVAEERGLIQPLTDLVLKKALQDLGALLRANSAFHVSLNVGAADLQTDRFLRVLGGALAGSGIRAHQVCIEATERSFLDAEATRQTIAAFRGAGHPVHIDDFGTGYSSLAYLQNFRVDVLKIDKSFIDKIAHDAASSIVAPHIIAMAHALGVEIVAEGIEHESQADYLRQRGVQYGQGWLFAKALSAGALAEYLRAQAANADAPRAPATTA</sequence>
<dbReference type="Pfam" id="PF12792">
    <property type="entry name" value="CSS-motif"/>
    <property type="match status" value="1"/>
</dbReference>
<accession>A0A6J5E571</accession>
<evidence type="ECO:0000313" key="12">
    <source>
        <dbReference type="EMBL" id="CAB3761638.1"/>
    </source>
</evidence>
<dbReference type="SMART" id="SM00052">
    <property type="entry name" value="EAL"/>
    <property type="match status" value="1"/>
</dbReference>
<evidence type="ECO:0000256" key="2">
    <source>
        <dbReference type="ARBA" id="ARBA00012282"/>
    </source>
</evidence>
<dbReference type="CDD" id="cd01948">
    <property type="entry name" value="EAL"/>
    <property type="match status" value="1"/>
</dbReference>
<name>A0A6J5E571_9BURK</name>
<keyword evidence="3" id="KW-1003">Cell membrane</keyword>
<keyword evidence="5 10" id="KW-0812">Transmembrane</keyword>
<proteinExistence type="predicted"/>
<dbReference type="EMBL" id="CADIKF010000029">
    <property type="protein sequence ID" value="CAB3761638.1"/>
    <property type="molecule type" value="Genomic_DNA"/>
</dbReference>
<evidence type="ECO:0000256" key="10">
    <source>
        <dbReference type="SAM" id="Phobius"/>
    </source>
</evidence>
<dbReference type="PANTHER" id="PTHR33121:SF79">
    <property type="entry name" value="CYCLIC DI-GMP PHOSPHODIESTERASE PDED-RELATED"/>
    <property type="match status" value="1"/>
</dbReference>
<dbReference type="InterPro" id="IPR024744">
    <property type="entry name" value="CSS-motif_dom"/>
</dbReference>
<evidence type="ECO:0000256" key="6">
    <source>
        <dbReference type="ARBA" id="ARBA00022801"/>
    </source>
</evidence>
<dbReference type="Proteomes" id="UP000494329">
    <property type="component" value="Unassembled WGS sequence"/>
</dbReference>
<feature type="transmembrane region" description="Helical" evidence="10">
    <location>
        <begin position="238"/>
        <end position="261"/>
    </location>
</feature>
<evidence type="ECO:0000256" key="4">
    <source>
        <dbReference type="ARBA" id="ARBA00022636"/>
    </source>
</evidence>
<evidence type="ECO:0000256" key="3">
    <source>
        <dbReference type="ARBA" id="ARBA00022475"/>
    </source>
</evidence>
<dbReference type="SUPFAM" id="SSF141868">
    <property type="entry name" value="EAL domain-like"/>
    <property type="match status" value="1"/>
</dbReference>
<gene>
    <name evidence="12" type="primary">pdeB</name>
    <name evidence="12" type="ORF">LMG29739_03673</name>
</gene>
<dbReference type="RefSeq" id="WP_175112360.1">
    <property type="nucleotide sequence ID" value="NZ_CADIKF010000029.1"/>
</dbReference>
<evidence type="ECO:0000256" key="1">
    <source>
        <dbReference type="ARBA" id="ARBA00004651"/>
    </source>
</evidence>
<evidence type="ECO:0000256" key="7">
    <source>
        <dbReference type="ARBA" id="ARBA00022989"/>
    </source>
</evidence>
<protein>
    <recommendedName>
        <fullName evidence="2">cyclic-guanylate-specific phosphodiesterase</fullName>
        <ecNumber evidence="2">3.1.4.52</ecNumber>
    </recommendedName>
</protein>
<keyword evidence="4" id="KW-0973">c-di-GMP</keyword>
<evidence type="ECO:0000256" key="8">
    <source>
        <dbReference type="ARBA" id="ARBA00023136"/>
    </source>
</evidence>
<keyword evidence="8 10" id="KW-0472">Membrane</keyword>
<evidence type="ECO:0000259" key="11">
    <source>
        <dbReference type="PROSITE" id="PS50883"/>
    </source>
</evidence>
<keyword evidence="13" id="KW-1185">Reference proteome</keyword>
<evidence type="ECO:0000313" key="13">
    <source>
        <dbReference type="Proteomes" id="UP000494329"/>
    </source>
</evidence>
<dbReference type="InterPro" id="IPR001633">
    <property type="entry name" value="EAL_dom"/>
</dbReference>
<dbReference type="InterPro" id="IPR050706">
    <property type="entry name" value="Cyclic-di-GMP_PDE-like"/>
</dbReference>
<dbReference type="GO" id="GO:0071111">
    <property type="term" value="F:cyclic-guanylate-specific phosphodiesterase activity"/>
    <property type="evidence" value="ECO:0007669"/>
    <property type="project" value="UniProtKB-EC"/>
</dbReference>
<dbReference type="PANTHER" id="PTHR33121">
    <property type="entry name" value="CYCLIC DI-GMP PHOSPHODIESTERASE PDEF"/>
    <property type="match status" value="1"/>
</dbReference>
<keyword evidence="7 10" id="KW-1133">Transmembrane helix</keyword>
<feature type="domain" description="EAL" evidence="11">
    <location>
        <begin position="267"/>
        <end position="518"/>
    </location>
</feature>
<evidence type="ECO:0000256" key="5">
    <source>
        <dbReference type="ARBA" id="ARBA00022692"/>
    </source>
</evidence>
<evidence type="ECO:0000256" key="9">
    <source>
        <dbReference type="ARBA" id="ARBA00034290"/>
    </source>
</evidence>
<dbReference type="Gene3D" id="3.20.20.450">
    <property type="entry name" value="EAL domain"/>
    <property type="match status" value="1"/>
</dbReference>